<keyword evidence="2" id="KW-0472">Membrane</keyword>
<dbReference type="Proteomes" id="UP000027073">
    <property type="component" value="Unassembled WGS sequence"/>
</dbReference>
<evidence type="ECO:0000256" key="1">
    <source>
        <dbReference type="SAM" id="MobiDB-lite"/>
    </source>
</evidence>
<dbReference type="STRING" id="1137138.A0A067NUG7"/>
<dbReference type="EMBL" id="KL198006">
    <property type="protein sequence ID" value="KDQ30660.1"/>
    <property type="molecule type" value="Genomic_DNA"/>
</dbReference>
<dbReference type="AlphaFoldDB" id="A0A067NUG7"/>
<evidence type="ECO:0000313" key="3">
    <source>
        <dbReference type="EMBL" id="KDQ30660.1"/>
    </source>
</evidence>
<keyword evidence="2" id="KW-1133">Transmembrane helix</keyword>
<feature type="transmembrane region" description="Helical" evidence="2">
    <location>
        <begin position="22"/>
        <end position="44"/>
    </location>
</feature>
<keyword evidence="2" id="KW-0812">Transmembrane</keyword>
<reference evidence="4" key="1">
    <citation type="journal article" date="2014" name="Proc. Natl. Acad. Sci. U.S.A.">
        <title>Extensive sampling of basidiomycete genomes demonstrates inadequacy of the white-rot/brown-rot paradigm for wood decay fungi.</title>
        <authorList>
            <person name="Riley R."/>
            <person name="Salamov A.A."/>
            <person name="Brown D.W."/>
            <person name="Nagy L.G."/>
            <person name="Floudas D."/>
            <person name="Held B.W."/>
            <person name="Levasseur A."/>
            <person name="Lombard V."/>
            <person name="Morin E."/>
            <person name="Otillar R."/>
            <person name="Lindquist E.A."/>
            <person name="Sun H."/>
            <person name="LaButti K.M."/>
            <person name="Schmutz J."/>
            <person name="Jabbour D."/>
            <person name="Luo H."/>
            <person name="Baker S.E."/>
            <person name="Pisabarro A.G."/>
            <person name="Walton J.D."/>
            <person name="Blanchette R.A."/>
            <person name="Henrissat B."/>
            <person name="Martin F."/>
            <person name="Cullen D."/>
            <person name="Hibbett D.S."/>
            <person name="Grigoriev I.V."/>
        </authorList>
    </citation>
    <scope>NUCLEOTIDE SEQUENCE [LARGE SCALE GENOMIC DNA]</scope>
    <source>
        <strain evidence="4">PC15</strain>
    </source>
</reference>
<protein>
    <submittedName>
        <fullName evidence="3">Uncharacterized protein</fullName>
    </submittedName>
</protein>
<evidence type="ECO:0000256" key="2">
    <source>
        <dbReference type="SAM" id="Phobius"/>
    </source>
</evidence>
<dbReference type="InParanoid" id="A0A067NUG7"/>
<feature type="transmembrane region" description="Helical" evidence="2">
    <location>
        <begin position="188"/>
        <end position="208"/>
    </location>
</feature>
<dbReference type="OrthoDB" id="2564696at2759"/>
<feature type="transmembrane region" description="Helical" evidence="2">
    <location>
        <begin position="51"/>
        <end position="69"/>
    </location>
</feature>
<feature type="transmembrane region" description="Helical" evidence="2">
    <location>
        <begin position="157"/>
        <end position="176"/>
    </location>
</feature>
<proteinExistence type="predicted"/>
<organism evidence="3 4">
    <name type="scientific">Pleurotus ostreatus (strain PC15)</name>
    <name type="common">Oyster mushroom</name>
    <dbReference type="NCBI Taxonomy" id="1137138"/>
    <lineage>
        <taxon>Eukaryota</taxon>
        <taxon>Fungi</taxon>
        <taxon>Dikarya</taxon>
        <taxon>Basidiomycota</taxon>
        <taxon>Agaricomycotina</taxon>
        <taxon>Agaricomycetes</taxon>
        <taxon>Agaricomycetidae</taxon>
        <taxon>Agaricales</taxon>
        <taxon>Pleurotineae</taxon>
        <taxon>Pleurotaceae</taxon>
        <taxon>Pleurotus</taxon>
    </lineage>
</organism>
<name>A0A067NUG7_PLEO1</name>
<feature type="transmembrane region" description="Helical" evidence="2">
    <location>
        <begin position="100"/>
        <end position="120"/>
    </location>
</feature>
<gene>
    <name evidence="3" type="ORF">PLEOSDRAFT_1088474</name>
</gene>
<accession>A0A067NUG7</accession>
<dbReference type="HOGENOM" id="CLU_1195294_0_0_1"/>
<sequence length="232" mass="25824">MSDGLSEIGRRSLSTGGSSVELILSEIPFFSVGLLGFGVMTFLLAMKKVNLLSVFLYASILLSFSGGILDLSQILTRGTANVDRGQGADSVRGIINTREVVFAFSVGLRFMFYWTLVGTCPRSERKPRNRNTQPPPSSDDSNLHSASWNRWGIQGLVLKYISLLLVILIPILQIVWRVSPQQSFSTTYIAESAIGIVLSTTFILKLLLNVYLSPRKPWWLQFRSYLAPIACW</sequence>
<feature type="region of interest" description="Disordered" evidence="1">
    <location>
        <begin position="122"/>
        <end position="143"/>
    </location>
</feature>
<dbReference type="VEuPathDB" id="FungiDB:PLEOSDRAFT_1088474"/>
<evidence type="ECO:0000313" key="4">
    <source>
        <dbReference type="Proteomes" id="UP000027073"/>
    </source>
</evidence>